<name>A0A928X173_LEPEC</name>
<evidence type="ECO:0000256" key="14">
    <source>
        <dbReference type="PIRNR" id="PIRNR006404"/>
    </source>
</evidence>
<dbReference type="InterPro" id="IPR016483">
    <property type="entry name" value="UCP006404_Pept_M50_CBS"/>
</dbReference>
<accession>A0A928X173</accession>
<feature type="transmembrane region" description="Helical" evidence="14">
    <location>
        <begin position="76"/>
        <end position="94"/>
    </location>
</feature>
<evidence type="ECO:0000256" key="17">
    <source>
        <dbReference type="PROSITE-ProRule" id="PRU00703"/>
    </source>
</evidence>
<feature type="active site" evidence="15">
    <location>
        <position position="66"/>
    </location>
</feature>
<dbReference type="AlphaFoldDB" id="A0A928X173"/>
<feature type="binding site" evidence="16">
    <location>
        <position position="69"/>
    </location>
    <ligand>
        <name>Zn(2+)</name>
        <dbReference type="ChEBI" id="CHEBI:29105"/>
        <note>catalytic</note>
    </ligand>
</feature>
<feature type="binding site" evidence="16">
    <location>
        <position position="65"/>
    </location>
    <ligand>
        <name>Zn(2+)</name>
        <dbReference type="ChEBI" id="CHEBI:29105"/>
        <note>catalytic</note>
    </ligand>
</feature>
<evidence type="ECO:0000256" key="12">
    <source>
        <dbReference type="ARBA" id="ARBA00023122"/>
    </source>
</evidence>
<keyword evidence="10 14" id="KW-1133">Transmembrane helix</keyword>
<dbReference type="EMBL" id="JADEXP010000026">
    <property type="protein sequence ID" value="MBE9066035.1"/>
    <property type="molecule type" value="Genomic_DNA"/>
</dbReference>
<evidence type="ECO:0000256" key="9">
    <source>
        <dbReference type="ARBA" id="ARBA00022833"/>
    </source>
</evidence>
<dbReference type="Pfam" id="PF00571">
    <property type="entry name" value="CBS"/>
    <property type="match status" value="1"/>
</dbReference>
<feature type="transmembrane region" description="Helical" evidence="14">
    <location>
        <begin position="7"/>
        <end position="30"/>
    </location>
</feature>
<keyword evidence="11 14" id="KW-0482">Metalloprotease</keyword>
<dbReference type="PANTHER" id="PTHR39188:SF3">
    <property type="entry name" value="STAGE IV SPORULATION PROTEIN FB"/>
    <property type="match status" value="1"/>
</dbReference>
<dbReference type="Pfam" id="PF02163">
    <property type="entry name" value="Peptidase_M50"/>
    <property type="match status" value="2"/>
</dbReference>
<proteinExistence type="inferred from homology"/>
<evidence type="ECO:0000256" key="10">
    <source>
        <dbReference type="ARBA" id="ARBA00022989"/>
    </source>
</evidence>
<feature type="transmembrane region" description="Helical" evidence="14">
    <location>
        <begin position="190"/>
        <end position="222"/>
    </location>
</feature>
<evidence type="ECO:0000256" key="4">
    <source>
        <dbReference type="ARBA" id="ARBA00022670"/>
    </source>
</evidence>
<keyword evidence="13 14" id="KW-0472">Membrane</keyword>
<dbReference type="Proteomes" id="UP000615026">
    <property type="component" value="Unassembled WGS sequence"/>
</dbReference>
<evidence type="ECO:0000256" key="16">
    <source>
        <dbReference type="PIRSR" id="PIRSR006404-2"/>
    </source>
</evidence>
<dbReference type="GO" id="GO:0008237">
    <property type="term" value="F:metallopeptidase activity"/>
    <property type="evidence" value="ECO:0007669"/>
    <property type="project" value="UniProtKB-UniRule"/>
</dbReference>
<dbReference type="InterPro" id="IPR046342">
    <property type="entry name" value="CBS_dom_sf"/>
</dbReference>
<dbReference type="PIRSF" id="PIRSF006404">
    <property type="entry name" value="UCP006404_Pept_M50_CBS"/>
    <property type="match status" value="1"/>
</dbReference>
<feature type="binding site" evidence="16">
    <location>
        <position position="161"/>
    </location>
    <ligand>
        <name>Zn(2+)</name>
        <dbReference type="ChEBI" id="CHEBI:29105"/>
        <note>catalytic</note>
    </ligand>
</feature>
<evidence type="ECO:0000256" key="11">
    <source>
        <dbReference type="ARBA" id="ARBA00023049"/>
    </source>
</evidence>
<evidence type="ECO:0000256" key="3">
    <source>
        <dbReference type="ARBA" id="ARBA00022475"/>
    </source>
</evidence>
<comment type="subcellular location">
    <subcellularLocation>
        <location evidence="1 14">Cell membrane</location>
        <topology evidence="1 14">Multi-pass membrane protein</topology>
    </subcellularLocation>
</comment>
<evidence type="ECO:0000259" key="18">
    <source>
        <dbReference type="PROSITE" id="PS51371"/>
    </source>
</evidence>
<feature type="transmembrane region" description="Helical" evidence="14">
    <location>
        <begin position="106"/>
        <end position="126"/>
    </location>
</feature>
<evidence type="ECO:0000256" key="8">
    <source>
        <dbReference type="ARBA" id="ARBA00022801"/>
    </source>
</evidence>
<dbReference type="InterPro" id="IPR008915">
    <property type="entry name" value="Peptidase_M50"/>
</dbReference>
<feature type="transmembrane region" description="Helical" evidence="14">
    <location>
        <begin position="42"/>
        <end position="64"/>
    </location>
</feature>
<keyword evidence="9 14" id="KW-0862">Zinc</keyword>
<sequence>MNGNLRVGNLFGIPFFINISWFFVLALTTLNFGGGLAAQFPWLGGGALVLGLVAGLLLFGSVLLHELGHSFAARQQGISVNSITLFLFGGLASLDDEAKTPAGAFWIAIAGPLVSLALFALLTLVASSGLVTGPIAAVTGLLAYINLILATFNMIPGLPLDGGNVLKAIVWKLSGNRYRGIRWASRTGQIIGWSAIGLGTLAILGLSNIGSFWTLIIGWFILQNAGRSAQSATVQETLSGLTAADAVLEHSPIIGIDSTLRDLADTVIVSNSNRPWRRFLVKADDERLMGSIELETLKTVPSDQWSAYQVQDFLKPIEQETRVQADRPLLDVIQQLEKQGTQALAVTTENGTLVGLLEKAEIINLLQQKAQPA</sequence>
<evidence type="ECO:0000256" key="2">
    <source>
        <dbReference type="ARBA" id="ARBA00007931"/>
    </source>
</evidence>
<dbReference type="SUPFAM" id="SSF54631">
    <property type="entry name" value="CBS-domain pair"/>
    <property type="match status" value="1"/>
</dbReference>
<evidence type="ECO:0000256" key="15">
    <source>
        <dbReference type="PIRSR" id="PIRSR006404-1"/>
    </source>
</evidence>
<keyword evidence="5 14" id="KW-0812">Transmembrane</keyword>
<keyword evidence="8 14" id="KW-0378">Hydrolase</keyword>
<protein>
    <recommendedName>
        <fullName evidence="14">Zinc metalloprotease</fullName>
    </recommendedName>
</protein>
<evidence type="ECO:0000256" key="7">
    <source>
        <dbReference type="ARBA" id="ARBA00022737"/>
    </source>
</evidence>
<evidence type="ECO:0000256" key="6">
    <source>
        <dbReference type="ARBA" id="ARBA00022723"/>
    </source>
</evidence>
<keyword evidence="6 14" id="KW-0479">Metal-binding</keyword>
<dbReference type="GO" id="GO:0046872">
    <property type="term" value="F:metal ion binding"/>
    <property type="evidence" value="ECO:0007669"/>
    <property type="project" value="UniProtKB-UniRule"/>
</dbReference>
<keyword evidence="20" id="KW-1185">Reference proteome</keyword>
<feature type="domain" description="CBS" evidence="18">
    <location>
        <begin position="314"/>
        <end position="373"/>
    </location>
</feature>
<dbReference type="CDD" id="cd06164">
    <property type="entry name" value="S2P-M50_SpoIVFB_CBS"/>
    <property type="match status" value="1"/>
</dbReference>
<evidence type="ECO:0000313" key="19">
    <source>
        <dbReference type="EMBL" id="MBE9066035.1"/>
    </source>
</evidence>
<dbReference type="InterPro" id="IPR000644">
    <property type="entry name" value="CBS_dom"/>
</dbReference>
<comment type="similarity">
    <text evidence="2 14">Belongs to the peptidase M50B family.</text>
</comment>
<dbReference type="CDD" id="cd04639">
    <property type="entry name" value="CBS_pair_peptidase_M50"/>
    <property type="match status" value="1"/>
</dbReference>
<organism evidence="19 20">
    <name type="scientific">Leptolyngbya cf. ectocarpi LEGE 11479</name>
    <dbReference type="NCBI Taxonomy" id="1828722"/>
    <lineage>
        <taxon>Bacteria</taxon>
        <taxon>Bacillati</taxon>
        <taxon>Cyanobacteriota</taxon>
        <taxon>Cyanophyceae</taxon>
        <taxon>Leptolyngbyales</taxon>
        <taxon>Leptolyngbyaceae</taxon>
        <taxon>Leptolyngbya group</taxon>
        <taxon>Leptolyngbya</taxon>
    </lineage>
</organism>
<keyword evidence="4 14" id="KW-0645">Protease</keyword>
<dbReference type="Gene3D" id="3.10.580.10">
    <property type="entry name" value="CBS-domain"/>
    <property type="match status" value="1"/>
</dbReference>
<dbReference type="GO" id="GO:0005886">
    <property type="term" value="C:plasma membrane"/>
    <property type="evidence" value="ECO:0007669"/>
    <property type="project" value="UniProtKB-SubCell"/>
</dbReference>
<evidence type="ECO:0000256" key="1">
    <source>
        <dbReference type="ARBA" id="ARBA00004651"/>
    </source>
</evidence>
<evidence type="ECO:0000256" key="5">
    <source>
        <dbReference type="ARBA" id="ARBA00022692"/>
    </source>
</evidence>
<feature type="transmembrane region" description="Helical" evidence="14">
    <location>
        <begin position="133"/>
        <end position="155"/>
    </location>
</feature>
<dbReference type="GO" id="GO:0006508">
    <property type="term" value="P:proteolysis"/>
    <property type="evidence" value="ECO:0007669"/>
    <property type="project" value="UniProtKB-KW"/>
</dbReference>
<evidence type="ECO:0000313" key="20">
    <source>
        <dbReference type="Proteomes" id="UP000615026"/>
    </source>
</evidence>
<comment type="cofactor">
    <cofactor evidence="14 16">
        <name>Zn(2+)</name>
        <dbReference type="ChEBI" id="CHEBI:29105"/>
    </cofactor>
    <text evidence="14 16">Binds 1 zinc ion per subunit.</text>
</comment>
<keyword evidence="12 17" id="KW-0129">CBS domain</keyword>
<dbReference type="RefSeq" id="WP_193991484.1">
    <property type="nucleotide sequence ID" value="NZ_JADEXP010000026.1"/>
</dbReference>
<keyword evidence="7" id="KW-0677">Repeat</keyword>
<comment type="caution">
    <text evidence="19">The sequence shown here is derived from an EMBL/GenBank/DDBJ whole genome shotgun (WGS) entry which is preliminary data.</text>
</comment>
<reference evidence="19" key="1">
    <citation type="submission" date="2020-10" db="EMBL/GenBank/DDBJ databases">
        <authorList>
            <person name="Castelo-Branco R."/>
            <person name="Eusebio N."/>
            <person name="Adriana R."/>
            <person name="Vieira A."/>
            <person name="Brugerolle De Fraissinette N."/>
            <person name="Rezende De Castro R."/>
            <person name="Schneider M.P."/>
            <person name="Vasconcelos V."/>
            <person name="Leao P.N."/>
        </authorList>
    </citation>
    <scope>NUCLEOTIDE SEQUENCE</scope>
    <source>
        <strain evidence="19">LEGE 11479</strain>
    </source>
</reference>
<gene>
    <name evidence="19" type="ORF">IQ260_05150</name>
</gene>
<evidence type="ECO:0000256" key="13">
    <source>
        <dbReference type="ARBA" id="ARBA00023136"/>
    </source>
</evidence>
<dbReference type="PANTHER" id="PTHR39188">
    <property type="entry name" value="MEMBRANE-ASSOCIATED ZINC METALLOPROTEASE M50B"/>
    <property type="match status" value="1"/>
</dbReference>
<keyword evidence="3 14" id="KW-1003">Cell membrane</keyword>
<dbReference type="PROSITE" id="PS51371">
    <property type="entry name" value="CBS"/>
    <property type="match status" value="1"/>
</dbReference>